<comment type="caution">
    <text evidence="3">The sequence shown here is derived from an EMBL/GenBank/DDBJ whole genome shotgun (WGS) entry which is preliminary data.</text>
</comment>
<evidence type="ECO:0000313" key="3">
    <source>
        <dbReference type="EMBL" id="OQS02606.1"/>
    </source>
</evidence>
<feature type="transmembrane region" description="Helical" evidence="1">
    <location>
        <begin position="137"/>
        <end position="155"/>
    </location>
</feature>
<dbReference type="OrthoDB" id="2016548at2759"/>
<evidence type="ECO:0000259" key="2">
    <source>
        <dbReference type="Pfam" id="PF04982"/>
    </source>
</evidence>
<evidence type="ECO:0000313" key="4">
    <source>
        <dbReference type="Proteomes" id="UP000243217"/>
    </source>
</evidence>
<keyword evidence="1" id="KW-0472">Membrane</keyword>
<feature type="transmembrane region" description="Helical" evidence="1">
    <location>
        <begin position="430"/>
        <end position="453"/>
    </location>
</feature>
<dbReference type="InterPro" id="IPR007065">
    <property type="entry name" value="HPP"/>
</dbReference>
<dbReference type="InterPro" id="IPR058581">
    <property type="entry name" value="TM_HPP"/>
</dbReference>
<reference evidence="3 4" key="1">
    <citation type="journal article" date="2014" name="Genome Biol. Evol.">
        <title>The secreted proteins of Achlya hypogyna and Thraustotheca clavata identify the ancestral oomycete secretome and reveal gene acquisitions by horizontal gene transfer.</title>
        <authorList>
            <person name="Misner I."/>
            <person name="Blouin N."/>
            <person name="Leonard G."/>
            <person name="Richards T.A."/>
            <person name="Lane C.E."/>
        </authorList>
    </citation>
    <scope>NUCLEOTIDE SEQUENCE [LARGE SCALE GENOMIC DNA]</scope>
    <source>
        <strain evidence="3 4">ATCC 34112</strain>
    </source>
</reference>
<keyword evidence="4" id="KW-1185">Reference proteome</keyword>
<dbReference type="Pfam" id="PF04982">
    <property type="entry name" value="TM_HPP"/>
    <property type="match status" value="2"/>
</dbReference>
<accession>A0A1V9ZX69</accession>
<evidence type="ECO:0000256" key="1">
    <source>
        <dbReference type="SAM" id="Phobius"/>
    </source>
</evidence>
<dbReference type="EMBL" id="JNBS01001105">
    <property type="protein sequence ID" value="OQS02606.1"/>
    <property type="molecule type" value="Genomic_DNA"/>
</dbReference>
<dbReference type="STRING" id="74557.A0A1V9ZX69"/>
<proteinExistence type="predicted"/>
<name>A0A1V9ZX69_9STRA</name>
<dbReference type="PANTHER" id="PTHR33741">
    <property type="entry name" value="TRANSMEMBRANE PROTEIN DDB_G0269096-RELATED"/>
    <property type="match status" value="1"/>
</dbReference>
<feature type="transmembrane region" description="Helical" evidence="1">
    <location>
        <begin position="391"/>
        <end position="410"/>
    </location>
</feature>
<feature type="transmembrane region" description="Helical" evidence="1">
    <location>
        <begin position="303"/>
        <end position="323"/>
    </location>
</feature>
<dbReference type="PANTHER" id="PTHR33741:SF5">
    <property type="entry name" value="TRANSMEMBRANE PROTEIN DDB_G0269096-RELATED"/>
    <property type="match status" value="1"/>
</dbReference>
<keyword evidence="1" id="KW-1133">Transmembrane helix</keyword>
<sequence>MTTEELVIDTHRHLEPLHIIHTPRSNRMSSHYIADLHDEDIIEKSNGKNTLSKRLRMYFVKLCGRDDLTNLKEVNPALDALVCDRKTLQTIDKIPNHGLKKARILIWSFISSFIGIGILAALQYSASIYLYPSDQKITTIIGSFGAMSILVFGTIEAPFAQPRNAILGNTLSAFVGVAVSKGFSTTNSPEEYMWIACALSVSLSLVAMQLTDTVHPPGGATALIAVTSGQEIINLGFFYAVFPVFVGSCILVGVSVIFNNIERKNGIGTSQEVNPAVDMCLADSAVKLAHLTDQDLQWKRLRVLFWSFVSCFVGIAVLAALNYNVRWYMYPSDEPVTTLIGSFGATSILVFGAVEAPLAQPRNVIFGNSISAFVGVAVSKILYIQSTSDEYMWLGCALAVSLSLIFMLLTDTVHPPGGAAALIAVTSPKAIQSLGFFYVFCPVFLGSCVLITVSLSTTSRDNIHAIGFIKAFTINTLYISSYYIVADPNMGLLH</sequence>
<feature type="transmembrane region" description="Helical" evidence="1">
    <location>
        <begin position="365"/>
        <end position="384"/>
    </location>
</feature>
<feature type="transmembrane region" description="Helical" evidence="1">
    <location>
        <begin position="465"/>
        <end position="485"/>
    </location>
</feature>
<keyword evidence="1" id="KW-0812">Transmembrane</keyword>
<protein>
    <submittedName>
        <fullName evidence="3">Membrane protein, HPP family</fullName>
    </submittedName>
</protein>
<feature type="transmembrane region" description="Helical" evidence="1">
    <location>
        <begin position="104"/>
        <end position="131"/>
    </location>
</feature>
<feature type="domain" description="HPP transmembrane region" evidence="2">
    <location>
        <begin position="300"/>
        <end position="456"/>
    </location>
</feature>
<feature type="domain" description="HPP transmembrane region" evidence="2">
    <location>
        <begin position="102"/>
        <end position="263"/>
    </location>
</feature>
<gene>
    <name evidence="3" type="ORF">THRCLA_05043</name>
</gene>
<feature type="transmembrane region" description="Helical" evidence="1">
    <location>
        <begin position="335"/>
        <end position="353"/>
    </location>
</feature>
<dbReference type="AlphaFoldDB" id="A0A1V9ZX69"/>
<dbReference type="Proteomes" id="UP000243217">
    <property type="component" value="Unassembled WGS sequence"/>
</dbReference>
<feature type="transmembrane region" description="Helical" evidence="1">
    <location>
        <begin position="232"/>
        <end position="258"/>
    </location>
</feature>
<organism evidence="3 4">
    <name type="scientific">Thraustotheca clavata</name>
    <dbReference type="NCBI Taxonomy" id="74557"/>
    <lineage>
        <taxon>Eukaryota</taxon>
        <taxon>Sar</taxon>
        <taxon>Stramenopiles</taxon>
        <taxon>Oomycota</taxon>
        <taxon>Saprolegniomycetes</taxon>
        <taxon>Saprolegniales</taxon>
        <taxon>Achlyaceae</taxon>
        <taxon>Thraustotheca</taxon>
    </lineage>
</organism>